<name>A0A9Q3HG09_9BASI</name>
<gene>
    <name evidence="1" type="ORF">O181_043768</name>
</gene>
<reference evidence="1" key="1">
    <citation type="submission" date="2021-03" db="EMBL/GenBank/DDBJ databases">
        <title>Draft genome sequence of rust myrtle Austropuccinia psidii MF-1, a brazilian biotype.</title>
        <authorList>
            <person name="Quecine M.C."/>
            <person name="Pachon D.M.R."/>
            <person name="Bonatelli M.L."/>
            <person name="Correr F.H."/>
            <person name="Franceschini L.M."/>
            <person name="Leite T.F."/>
            <person name="Margarido G.R.A."/>
            <person name="Almeida C.A."/>
            <person name="Ferrarezi J.A."/>
            <person name="Labate C.A."/>
        </authorList>
    </citation>
    <scope>NUCLEOTIDE SEQUENCE</scope>
    <source>
        <strain evidence="1">MF-1</strain>
    </source>
</reference>
<protein>
    <submittedName>
        <fullName evidence="1">Uncharacterized protein</fullName>
    </submittedName>
</protein>
<evidence type="ECO:0000313" key="1">
    <source>
        <dbReference type="EMBL" id="MBW0504053.1"/>
    </source>
</evidence>
<sequence>MHVAWACKRGNAVHPSQNSILNYLAQHTRPDISYTVNALSRYVTHPTASHWVALKQPFRYLKGSSRLCLHYSNQDTHSCDGLVGWADADYTNDRVEQKSITGNLITFLGNAVSLLRKKQSVVAQSTTEAEFISMNICAKQLRWLTSLLNDFNQRVAKPIICNNNSGAVTISSQASLNANTKHIEI</sequence>
<comment type="caution">
    <text evidence="1">The sequence shown here is derived from an EMBL/GenBank/DDBJ whole genome shotgun (WGS) entry which is preliminary data.</text>
</comment>
<dbReference type="PANTHER" id="PTHR11439:SF483">
    <property type="entry name" value="PEPTIDE SYNTHASE GLIP-LIKE, PUTATIVE (AFU_ORTHOLOGUE AFUA_3G12920)-RELATED"/>
    <property type="match status" value="1"/>
</dbReference>
<dbReference type="OrthoDB" id="1915846at2759"/>
<proteinExistence type="predicted"/>
<evidence type="ECO:0000313" key="2">
    <source>
        <dbReference type="Proteomes" id="UP000765509"/>
    </source>
</evidence>
<dbReference type="CDD" id="cd09272">
    <property type="entry name" value="RNase_HI_RT_Ty1"/>
    <property type="match status" value="1"/>
</dbReference>
<organism evidence="1 2">
    <name type="scientific">Austropuccinia psidii MF-1</name>
    <dbReference type="NCBI Taxonomy" id="1389203"/>
    <lineage>
        <taxon>Eukaryota</taxon>
        <taxon>Fungi</taxon>
        <taxon>Dikarya</taxon>
        <taxon>Basidiomycota</taxon>
        <taxon>Pucciniomycotina</taxon>
        <taxon>Pucciniomycetes</taxon>
        <taxon>Pucciniales</taxon>
        <taxon>Sphaerophragmiaceae</taxon>
        <taxon>Austropuccinia</taxon>
    </lineage>
</organism>
<dbReference type="Proteomes" id="UP000765509">
    <property type="component" value="Unassembled WGS sequence"/>
</dbReference>
<dbReference type="AlphaFoldDB" id="A0A9Q3HG09"/>
<dbReference type="EMBL" id="AVOT02017706">
    <property type="protein sequence ID" value="MBW0504053.1"/>
    <property type="molecule type" value="Genomic_DNA"/>
</dbReference>
<accession>A0A9Q3HG09</accession>
<keyword evidence="2" id="KW-1185">Reference proteome</keyword>
<dbReference type="PANTHER" id="PTHR11439">
    <property type="entry name" value="GAG-POL-RELATED RETROTRANSPOSON"/>
    <property type="match status" value="1"/>
</dbReference>